<evidence type="ECO:0000259" key="11">
    <source>
        <dbReference type="PROSITE" id="PS51755"/>
    </source>
</evidence>
<keyword evidence="2 8" id="KW-0597">Phosphoprotein</keyword>
<reference evidence="12" key="1">
    <citation type="journal article" date="2021" name="mSystems">
        <title>Bacteria and Archaea Synergistically Convert Glycine Betaine to Biogenic Methane in the Formosa Cold Seep of the South China Sea.</title>
        <authorList>
            <person name="Li L."/>
            <person name="Zhang W."/>
            <person name="Zhang S."/>
            <person name="Song L."/>
            <person name="Sun Q."/>
            <person name="Zhang H."/>
            <person name="Xiang H."/>
            <person name="Dong X."/>
        </authorList>
    </citation>
    <scope>NUCLEOTIDE SEQUENCE</scope>
    <source>
        <strain evidence="12">ZWT</strain>
    </source>
</reference>
<evidence type="ECO:0000256" key="6">
    <source>
        <dbReference type="ARBA" id="ARBA00023163"/>
    </source>
</evidence>
<keyword evidence="3" id="KW-0902">Two-component regulatory system</keyword>
<feature type="DNA-binding region" description="OmpR/PhoB-type" evidence="9">
    <location>
        <begin position="126"/>
        <end position="222"/>
    </location>
</feature>
<keyword evidence="4" id="KW-0805">Transcription regulation</keyword>
<keyword evidence="5 9" id="KW-0238">DNA-binding</keyword>
<dbReference type="InterPro" id="IPR011006">
    <property type="entry name" value="CheY-like_superfamily"/>
</dbReference>
<organism evidence="12 13">
    <name type="scientific">Oceanirhabdus seepicola</name>
    <dbReference type="NCBI Taxonomy" id="2828781"/>
    <lineage>
        <taxon>Bacteria</taxon>
        <taxon>Bacillati</taxon>
        <taxon>Bacillota</taxon>
        <taxon>Clostridia</taxon>
        <taxon>Eubacteriales</taxon>
        <taxon>Clostridiaceae</taxon>
        <taxon>Oceanirhabdus</taxon>
    </lineage>
</organism>
<dbReference type="InterPro" id="IPR001867">
    <property type="entry name" value="OmpR/PhoB-type_DNA-bd"/>
</dbReference>
<dbReference type="Gene3D" id="6.10.250.690">
    <property type="match status" value="1"/>
</dbReference>
<dbReference type="Pfam" id="PF00486">
    <property type="entry name" value="Trans_reg_C"/>
    <property type="match status" value="1"/>
</dbReference>
<dbReference type="GO" id="GO:0000976">
    <property type="term" value="F:transcription cis-regulatory region binding"/>
    <property type="evidence" value="ECO:0007669"/>
    <property type="project" value="TreeGrafter"/>
</dbReference>
<evidence type="ECO:0000256" key="9">
    <source>
        <dbReference type="PROSITE-ProRule" id="PRU01091"/>
    </source>
</evidence>
<dbReference type="Proteomes" id="UP001056429">
    <property type="component" value="Unassembled WGS sequence"/>
</dbReference>
<dbReference type="SMART" id="SM00448">
    <property type="entry name" value="REC"/>
    <property type="match status" value="1"/>
</dbReference>
<evidence type="ECO:0000256" key="7">
    <source>
        <dbReference type="ARBA" id="ARBA00024867"/>
    </source>
</evidence>
<dbReference type="SMART" id="SM00862">
    <property type="entry name" value="Trans_reg_C"/>
    <property type="match status" value="1"/>
</dbReference>
<dbReference type="PROSITE" id="PS51755">
    <property type="entry name" value="OMPR_PHOB"/>
    <property type="match status" value="1"/>
</dbReference>
<dbReference type="InterPro" id="IPR001789">
    <property type="entry name" value="Sig_transdc_resp-reg_receiver"/>
</dbReference>
<protein>
    <recommendedName>
        <fullName evidence="1">Stage 0 sporulation protein A homolog</fullName>
    </recommendedName>
</protein>
<dbReference type="PANTHER" id="PTHR48111:SF32">
    <property type="entry name" value="STAGE 0 SPORULATION PROTEIN A HOMOLOG"/>
    <property type="match status" value="1"/>
</dbReference>
<accession>A0A9J6NZR2</accession>
<dbReference type="SUPFAM" id="SSF52172">
    <property type="entry name" value="CheY-like"/>
    <property type="match status" value="1"/>
</dbReference>
<dbReference type="Pfam" id="PF00072">
    <property type="entry name" value="Response_reg"/>
    <property type="match status" value="1"/>
</dbReference>
<feature type="modified residue" description="4-aspartylphosphate" evidence="8">
    <location>
        <position position="53"/>
    </location>
</feature>
<keyword evidence="6" id="KW-0804">Transcription</keyword>
<evidence type="ECO:0000259" key="10">
    <source>
        <dbReference type="PROSITE" id="PS50110"/>
    </source>
</evidence>
<evidence type="ECO:0000256" key="8">
    <source>
        <dbReference type="PROSITE-ProRule" id="PRU00169"/>
    </source>
</evidence>
<dbReference type="Gene3D" id="3.40.50.2300">
    <property type="match status" value="1"/>
</dbReference>
<feature type="domain" description="OmpR/PhoB-type" evidence="11">
    <location>
        <begin position="126"/>
        <end position="222"/>
    </location>
</feature>
<comment type="caution">
    <text evidence="12">The sequence shown here is derived from an EMBL/GenBank/DDBJ whole genome shotgun (WGS) entry which is preliminary data.</text>
</comment>
<reference evidence="12" key="2">
    <citation type="submission" date="2021-04" db="EMBL/GenBank/DDBJ databases">
        <authorList>
            <person name="Dong X."/>
        </authorList>
    </citation>
    <scope>NUCLEOTIDE SEQUENCE</scope>
    <source>
        <strain evidence="12">ZWT</strain>
    </source>
</reference>
<comment type="function">
    <text evidence="7">May play the central regulatory role in sporulation. It may be an element of the effector pathway responsible for the activation of sporulation genes in response to nutritional stress. Spo0A may act in concert with spo0H (a sigma factor) to control the expression of some genes that are critical to the sporulation process.</text>
</comment>
<dbReference type="GO" id="GO:0005829">
    <property type="term" value="C:cytosol"/>
    <property type="evidence" value="ECO:0007669"/>
    <property type="project" value="TreeGrafter"/>
</dbReference>
<dbReference type="GO" id="GO:0006355">
    <property type="term" value="P:regulation of DNA-templated transcription"/>
    <property type="evidence" value="ECO:0007669"/>
    <property type="project" value="InterPro"/>
</dbReference>
<feature type="domain" description="Response regulatory" evidence="10">
    <location>
        <begin position="4"/>
        <end position="117"/>
    </location>
</feature>
<dbReference type="PANTHER" id="PTHR48111">
    <property type="entry name" value="REGULATOR OF RPOS"/>
    <property type="match status" value="1"/>
</dbReference>
<evidence type="ECO:0000256" key="5">
    <source>
        <dbReference type="ARBA" id="ARBA00023125"/>
    </source>
</evidence>
<dbReference type="EMBL" id="JAGSOJ010000001">
    <property type="protein sequence ID" value="MCM1989369.1"/>
    <property type="molecule type" value="Genomic_DNA"/>
</dbReference>
<dbReference type="Gene3D" id="1.10.10.10">
    <property type="entry name" value="Winged helix-like DNA-binding domain superfamily/Winged helix DNA-binding domain"/>
    <property type="match status" value="1"/>
</dbReference>
<name>A0A9J6NZR2_9CLOT</name>
<evidence type="ECO:0000256" key="2">
    <source>
        <dbReference type="ARBA" id="ARBA00022553"/>
    </source>
</evidence>
<evidence type="ECO:0000256" key="4">
    <source>
        <dbReference type="ARBA" id="ARBA00023015"/>
    </source>
</evidence>
<sequence>MPNKILIVEDECNMREIISSYMSKNGFTILEASDGLEAMVILKTQSIDLIILDIMIPYLDGFAICKYVREDKMTPIIMLTAKNSESDKLKGYELGADDYMTKPISIKVLVAKVKALLRRASNISCDDILQEGNICMNQSAQTISIFGEEIDFTYKEYALLQLLMKNQGKVFSREELLLNIWGYDYDGNTRTVDTHIKRIRAKLGEEARHIITLIKSGYKFEVKNEQYKKNKV</sequence>
<dbReference type="RefSeq" id="WP_250858366.1">
    <property type="nucleotide sequence ID" value="NZ_JAGSOJ010000001.1"/>
</dbReference>
<dbReference type="CDD" id="cd00383">
    <property type="entry name" value="trans_reg_C"/>
    <property type="match status" value="1"/>
</dbReference>
<dbReference type="GO" id="GO:0000156">
    <property type="term" value="F:phosphorelay response regulator activity"/>
    <property type="evidence" value="ECO:0007669"/>
    <property type="project" value="TreeGrafter"/>
</dbReference>
<dbReference type="PROSITE" id="PS50110">
    <property type="entry name" value="RESPONSE_REGULATORY"/>
    <property type="match status" value="1"/>
</dbReference>
<dbReference type="InterPro" id="IPR039420">
    <property type="entry name" value="WalR-like"/>
</dbReference>
<dbReference type="InterPro" id="IPR016032">
    <property type="entry name" value="Sig_transdc_resp-reg_C-effctor"/>
</dbReference>
<proteinExistence type="predicted"/>
<dbReference type="SUPFAM" id="SSF46894">
    <property type="entry name" value="C-terminal effector domain of the bipartite response regulators"/>
    <property type="match status" value="1"/>
</dbReference>
<dbReference type="FunFam" id="3.40.50.2300:FF:000001">
    <property type="entry name" value="DNA-binding response regulator PhoB"/>
    <property type="match status" value="1"/>
</dbReference>
<evidence type="ECO:0000256" key="3">
    <source>
        <dbReference type="ARBA" id="ARBA00023012"/>
    </source>
</evidence>
<evidence type="ECO:0000313" key="13">
    <source>
        <dbReference type="Proteomes" id="UP001056429"/>
    </source>
</evidence>
<dbReference type="GO" id="GO:0032993">
    <property type="term" value="C:protein-DNA complex"/>
    <property type="evidence" value="ECO:0007669"/>
    <property type="project" value="TreeGrafter"/>
</dbReference>
<gene>
    <name evidence="12" type="ORF">KDK92_06425</name>
</gene>
<dbReference type="AlphaFoldDB" id="A0A9J6NZR2"/>
<keyword evidence="13" id="KW-1185">Reference proteome</keyword>
<dbReference type="InterPro" id="IPR036388">
    <property type="entry name" value="WH-like_DNA-bd_sf"/>
</dbReference>
<evidence type="ECO:0000313" key="12">
    <source>
        <dbReference type="EMBL" id="MCM1989369.1"/>
    </source>
</evidence>
<evidence type="ECO:0000256" key="1">
    <source>
        <dbReference type="ARBA" id="ARBA00018672"/>
    </source>
</evidence>